<dbReference type="GO" id="GO:0015031">
    <property type="term" value="P:protein transport"/>
    <property type="evidence" value="ECO:0007669"/>
    <property type="project" value="UniProtKB-KW"/>
</dbReference>
<dbReference type="InterPro" id="IPR047196">
    <property type="entry name" value="YidC_ALB_C"/>
</dbReference>
<feature type="transmembrane region" description="Helical" evidence="17">
    <location>
        <begin position="190"/>
        <end position="212"/>
    </location>
</feature>
<evidence type="ECO:0000256" key="8">
    <source>
        <dbReference type="ARBA" id="ARBA00022989"/>
    </source>
</evidence>
<evidence type="ECO:0000256" key="15">
    <source>
        <dbReference type="ARBA" id="ARBA00033342"/>
    </source>
</evidence>
<dbReference type="RefSeq" id="WP_110468448.1">
    <property type="nucleotide sequence ID" value="NZ_QJSP01000003.1"/>
</dbReference>
<dbReference type="CDD" id="cd20070">
    <property type="entry name" value="5TM_YidC_Alb3"/>
    <property type="match status" value="1"/>
</dbReference>
<evidence type="ECO:0000256" key="1">
    <source>
        <dbReference type="ARBA" id="ARBA00004651"/>
    </source>
</evidence>
<dbReference type="NCBIfam" id="TIGR03592">
    <property type="entry name" value="yidC_oxa1_cterm"/>
    <property type="match status" value="1"/>
</dbReference>
<evidence type="ECO:0000256" key="12">
    <source>
        <dbReference type="ARBA" id="ARBA00026028"/>
    </source>
</evidence>
<evidence type="ECO:0000256" key="6">
    <source>
        <dbReference type="ARBA" id="ARBA00022692"/>
    </source>
</evidence>
<comment type="similarity">
    <text evidence="2">Belongs to the OXA1/ALB3/YidC family. Type 1 subfamily.</text>
</comment>
<evidence type="ECO:0000256" key="3">
    <source>
        <dbReference type="ARBA" id="ARBA00015325"/>
    </source>
</evidence>
<dbReference type="NCBIfam" id="NF002899">
    <property type="entry name" value="PRK03449.1"/>
    <property type="match status" value="1"/>
</dbReference>
<sequence length="308" mass="34202">MLDLICYPVSAILWFWHKIFAFILHSPDSGIGWSLAVIFLVFTIRVALIRPFVKQMRTQRDMKKLQPQIEELRRTHRGDRRKLAAKMQELQRANGVNPMLGCLPVLIQIPVFFGLYHVLRSFDQTAGGAYLPFFGSNPMTIEQNVDTPNYIFSASDVQSFLDAKLFGAPLSAMITMPGEQLEAFGDVSRLAIALVAIPLMVAAAVATHITARANRARGADASDSPQSVLINRLAVWAFPAGAIVGGPFLPIAILLYWLANNCWTLAQQHIVLRRLDAEDAAAQAVVMKSVETADRVRPDPGKGRRRKR</sequence>
<comment type="caution">
    <text evidence="19">The sequence shown here is derived from an EMBL/GenBank/DDBJ whole genome shotgun (WGS) entry which is preliminary data.</text>
</comment>
<evidence type="ECO:0000256" key="13">
    <source>
        <dbReference type="ARBA" id="ARBA00031538"/>
    </source>
</evidence>
<gene>
    <name evidence="19" type="ORF">DFR67_103121</name>
</gene>
<evidence type="ECO:0000256" key="9">
    <source>
        <dbReference type="ARBA" id="ARBA00023136"/>
    </source>
</evidence>
<keyword evidence="4" id="KW-0813">Transport</keyword>
<comment type="function">
    <text evidence="11">Required for the insertion and/or proper folding and/or complex formation of integral membrane proteins into the membrane. Involved in integration of membrane proteins that insert both dependently and independently of the Sec translocase complex, as well as at least some lipoproteins. Aids folding of multispanning membrane proteins.</text>
</comment>
<accession>A0A318RR92</accession>
<keyword evidence="8 17" id="KW-1133">Transmembrane helix</keyword>
<evidence type="ECO:0000256" key="2">
    <source>
        <dbReference type="ARBA" id="ARBA00010527"/>
    </source>
</evidence>
<evidence type="ECO:0000259" key="18">
    <source>
        <dbReference type="Pfam" id="PF02096"/>
    </source>
</evidence>
<evidence type="ECO:0000256" key="10">
    <source>
        <dbReference type="ARBA" id="ARBA00023186"/>
    </source>
</evidence>
<dbReference type="Proteomes" id="UP000247591">
    <property type="component" value="Unassembled WGS sequence"/>
</dbReference>
<dbReference type="InterPro" id="IPR001708">
    <property type="entry name" value="YidC/ALB3/OXA1/COX18"/>
</dbReference>
<evidence type="ECO:0000313" key="20">
    <source>
        <dbReference type="Proteomes" id="UP000247591"/>
    </source>
</evidence>
<keyword evidence="6 16" id="KW-0812">Transmembrane</keyword>
<dbReference type="EMBL" id="QJSP01000003">
    <property type="protein sequence ID" value="PYE19210.1"/>
    <property type="molecule type" value="Genomic_DNA"/>
</dbReference>
<feature type="transmembrane region" description="Helical" evidence="17">
    <location>
        <begin position="233"/>
        <end position="259"/>
    </location>
</feature>
<dbReference type="GO" id="GO:0051205">
    <property type="term" value="P:protein insertion into membrane"/>
    <property type="evidence" value="ECO:0007669"/>
    <property type="project" value="TreeGrafter"/>
</dbReference>
<evidence type="ECO:0000256" key="4">
    <source>
        <dbReference type="ARBA" id="ARBA00022448"/>
    </source>
</evidence>
<dbReference type="GO" id="GO:0032977">
    <property type="term" value="F:membrane insertase activity"/>
    <property type="evidence" value="ECO:0007669"/>
    <property type="project" value="InterPro"/>
</dbReference>
<comment type="subcellular location">
    <subcellularLocation>
        <location evidence="1">Cell membrane</location>
        <topology evidence="1">Multi-pass membrane protein</topology>
    </subcellularLocation>
    <subcellularLocation>
        <location evidence="16">Membrane</location>
        <topology evidence="16">Multi-pass membrane protein</topology>
    </subcellularLocation>
</comment>
<protein>
    <recommendedName>
        <fullName evidence="3">Membrane protein insertase YidC</fullName>
    </recommendedName>
    <alternativeName>
        <fullName evidence="15">Foldase YidC</fullName>
    </alternativeName>
    <alternativeName>
        <fullName evidence="14">Membrane integrase YidC</fullName>
    </alternativeName>
    <alternativeName>
        <fullName evidence="13">Membrane protein YidC</fullName>
    </alternativeName>
</protein>
<dbReference type="OrthoDB" id="9780552at2"/>
<evidence type="ECO:0000256" key="16">
    <source>
        <dbReference type="RuleBase" id="RU003945"/>
    </source>
</evidence>
<evidence type="ECO:0000256" key="14">
    <source>
        <dbReference type="ARBA" id="ARBA00033245"/>
    </source>
</evidence>
<dbReference type="AlphaFoldDB" id="A0A318RR92"/>
<keyword evidence="10" id="KW-0143">Chaperone</keyword>
<evidence type="ECO:0000256" key="7">
    <source>
        <dbReference type="ARBA" id="ARBA00022927"/>
    </source>
</evidence>
<name>A0A318RR92_WILLI</name>
<dbReference type="PANTHER" id="PTHR12428:SF65">
    <property type="entry name" value="CYTOCHROME C OXIDASE ASSEMBLY PROTEIN COX18, MITOCHONDRIAL"/>
    <property type="match status" value="1"/>
</dbReference>
<evidence type="ECO:0000256" key="11">
    <source>
        <dbReference type="ARBA" id="ARBA00025034"/>
    </source>
</evidence>
<comment type="subunit">
    <text evidence="12">Interacts with the Sec translocase complex via SecD. Specifically interacts with transmembrane segments of nascent integral membrane proteins during membrane integration.</text>
</comment>
<dbReference type="PANTHER" id="PTHR12428">
    <property type="entry name" value="OXA1"/>
    <property type="match status" value="1"/>
</dbReference>
<proteinExistence type="inferred from homology"/>
<keyword evidence="5" id="KW-1003">Cell membrane</keyword>
<keyword evidence="9 17" id="KW-0472">Membrane</keyword>
<feature type="domain" description="Membrane insertase YidC/Oxa/ALB C-terminal" evidence="18">
    <location>
        <begin position="33"/>
        <end position="271"/>
    </location>
</feature>
<evidence type="ECO:0000256" key="5">
    <source>
        <dbReference type="ARBA" id="ARBA00022475"/>
    </source>
</evidence>
<feature type="transmembrane region" description="Helical" evidence="17">
    <location>
        <begin position="31"/>
        <end position="53"/>
    </location>
</feature>
<dbReference type="GO" id="GO:0005886">
    <property type="term" value="C:plasma membrane"/>
    <property type="evidence" value="ECO:0007669"/>
    <property type="project" value="UniProtKB-SubCell"/>
</dbReference>
<evidence type="ECO:0000313" key="19">
    <source>
        <dbReference type="EMBL" id="PYE19210.1"/>
    </source>
</evidence>
<dbReference type="InterPro" id="IPR028055">
    <property type="entry name" value="YidC/Oxa/ALB_C"/>
</dbReference>
<reference evidence="19 20" key="1">
    <citation type="submission" date="2018-06" db="EMBL/GenBank/DDBJ databases">
        <title>Genomic Encyclopedia of Type Strains, Phase IV (KMG-IV): sequencing the most valuable type-strain genomes for metagenomic binning, comparative biology and taxonomic classification.</title>
        <authorList>
            <person name="Goeker M."/>
        </authorList>
    </citation>
    <scope>NUCLEOTIDE SEQUENCE [LARGE SCALE GENOMIC DNA]</scope>
    <source>
        <strain evidence="19 20">DSM 45521</strain>
    </source>
</reference>
<keyword evidence="7" id="KW-0653">Protein transport</keyword>
<organism evidence="19 20">
    <name type="scientific">Williamsia limnetica</name>
    <dbReference type="NCBI Taxonomy" id="882452"/>
    <lineage>
        <taxon>Bacteria</taxon>
        <taxon>Bacillati</taxon>
        <taxon>Actinomycetota</taxon>
        <taxon>Actinomycetes</taxon>
        <taxon>Mycobacteriales</taxon>
        <taxon>Nocardiaceae</taxon>
        <taxon>Williamsia</taxon>
    </lineage>
</organism>
<evidence type="ECO:0000256" key="17">
    <source>
        <dbReference type="SAM" id="Phobius"/>
    </source>
</evidence>
<keyword evidence="20" id="KW-1185">Reference proteome</keyword>
<dbReference type="Pfam" id="PF02096">
    <property type="entry name" value="60KD_IMP"/>
    <property type="match status" value="1"/>
</dbReference>